<dbReference type="Pfam" id="PF01679">
    <property type="entry name" value="Pmp3"/>
    <property type="match status" value="1"/>
</dbReference>
<keyword evidence="4 6" id="KW-1133">Transmembrane helix</keyword>
<keyword evidence="5 6" id="KW-0472">Membrane</keyword>
<dbReference type="EMBL" id="MNUE01000030">
    <property type="protein sequence ID" value="OJD33486.1"/>
    <property type="molecule type" value="Genomic_DNA"/>
</dbReference>
<evidence type="ECO:0000313" key="8">
    <source>
        <dbReference type="Proteomes" id="UP000183809"/>
    </source>
</evidence>
<dbReference type="PANTHER" id="PTHR21659">
    <property type="entry name" value="HYDROPHOBIC PROTEIN RCI2 LOW TEMPERATURE AND SALT RESPONSIVE PROTEIN LTI6 -RELATED"/>
    <property type="match status" value="1"/>
</dbReference>
<evidence type="ECO:0000256" key="6">
    <source>
        <dbReference type="SAM" id="Phobius"/>
    </source>
</evidence>
<comment type="caution">
    <text evidence="7">The sequence shown here is derived from an EMBL/GenBank/DDBJ whole genome shotgun (WGS) entry which is preliminary data.</text>
</comment>
<accession>A0A1J9QWW0</accession>
<dbReference type="PROSITE" id="PS51257">
    <property type="entry name" value="PROKAR_LIPOPROTEIN"/>
    <property type="match status" value="1"/>
</dbReference>
<dbReference type="OrthoDB" id="2152119at2759"/>
<evidence type="ECO:0000313" key="7">
    <source>
        <dbReference type="EMBL" id="OJD33486.1"/>
    </source>
</evidence>
<proteinExistence type="inferred from homology"/>
<dbReference type="AlphaFoldDB" id="A0A1J9QWW0"/>
<sequence length="91" mass="10232">MRDSTRLIIITALCPALGVYLLAGCEGELFLCIFLCLLGAVPGLCYALWIAYVYYDRREDARRGIYSSERKPGIFSERVLRGGLTRPVDIK</sequence>
<keyword evidence="3 6" id="KW-0812">Transmembrane</keyword>
<feature type="transmembrane region" description="Helical" evidence="6">
    <location>
        <begin position="29"/>
        <end position="55"/>
    </location>
</feature>
<protein>
    <submittedName>
        <fullName evidence="7">Plasma membrane proteolipid 3</fullName>
    </submittedName>
</protein>
<dbReference type="InterPro" id="IPR000612">
    <property type="entry name" value="PMP3"/>
</dbReference>
<evidence type="ECO:0000256" key="1">
    <source>
        <dbReference type="ARBA" id="ARBA00004370"/>
    </source>
</evidence>
<gene>
    <name evidence="7" type="ORF">BKCO1_3000086</name>
</gene>
<feature type="transmembrane region" description="Helical" evidence="6">
    <location>
        <begin position="7"/>
        <end position="23"/>
    </location>
</feature>
<name>A0A1J9QWW0_9PEZI</name>
<keyword evidence="8" id="KW-1185">Reference proteome</keyword>
<reference evidence="7 8" key="1">
    <citation type="submission" date="2016-10" db="EMBL/GenBank/DDBJ databases">
        <title>Proteomics and genomics reveal pathogen-plant mechanisms compatible with a hemibiotrophic lifestyle of Diplodia corticola.</title>
        <authorList>
            <person name="Fernandes I."/>
            <person name="De Jonge R."/>
            <person name="Van De Peer Y."/>
            <person name="Devreese B."/>
            <person name="Alves A."/>
            <person name="Esteves A.C."/>
        </authorList>
    </citation>
    <scope>NUCLEOTIDE SEQUENCE [LARGE SCALE GENOMIC DNA]</scope>
    <source>
        <strain evidence="7 8">CBS 112549</strain>
    </source>
</reference>
<comment type="similarity">
    <text evidence="2">Belongs to the UPF0057 (PMP3) family.</text>
</comment>
<organism evidence="7 8">
    <name type="scientific">Diplodia corticola</name>
    <dbReference type="NCBI Taxonomy" id="236234"/>
    <lineage>
        <taxon>Eukaryota</taxon>
        <taxon>Fungi</taxon>
        <taxon>Dikarya</taxon>
        <taxon>Ascomycota</taxon>
        <taxon>Pezizomycotina</taxon>
        <taxon>Dothideomycetes</taxon>
        <taxon>Dothideomycetes incertae sedis</taxon>
        <taxon>Botryosphaeriales</taxon>
        <taxon>Botryosphaeriaceae</taxon>
        <taxon>Diplodia</taxon>
    </lineage>
</organism>
<evidence type="ECO:0000256" key="3">
    <source>
        <dbReference type="ARBA" id="ARBA00022692"/>
    </source>
</evidence>
<comment type="subcellular location">
    <subcellularLocation>
        <location evidence="1">Membrane</location>
    </subcellularLocation>
</comment>
<evidence type="ECO:0000256" key="4">
    <source>
        <dbReference type="ARBA" id="ARBA00022989"/>
    </source>
</evidence>
<dbReference type="GO" id="GO:0016020">
    <property type="term" value="C:membrane"/>
    <property type="evidence" value="ECO:0007669"/>
    <property type="project" value="UniProtKB-SubCell"/>
</dbReference>
<dbReference type="Proteomes" id="UP000183809">
    <property type="component" value="Unassembled WGS sequence"/>
</dbReference>
<dbReference type="PANTHER" id="PTHR21659:SF42">
    <property type="entry name" value="UPF0057 MEMBRANE PROTEIN ZK632.10-RELATED"/>
    <property type="match status" value="1"/>
</dbReference>
<evidence type="ECO:0000256" key="5">
    <source>
        <dbReference type="ARBA" id="ARBA00023136"/>
    </source>
</evidence>
<dbReference type="RefSeq" id="XP_020129746.1">
    <property type="nucleotide sequence ID" value="XM_020273970.1"/>
</dbReference>
<evidence type="ECO:0000256" key="2">
    <source>
        <dbReference type="ARBA" id="ARBA00009530"/>
    </source>
</evidence>
<dbReference type="GeneID" id="31014231"/>